<feature type="region of interest" description="Disordered" evidence="2">
    <location>
        <begin position="18"/>
        <end position="60"/>
    </location>
</feature>
<evidence type="ECO:0000256" key="2">
    <source>
        <dbReference type="SAM" id="MobiDB-lite"/>
    </source>
</evidence>
<dbReference type="EMBL" id="CVRI01000010">
    <property type="protein sequence ID" value="CRK89128.1"/>
    <property type="molecule type" value="Genomic_DNA"/>
</dbReference>
<dbReference type="Proteomes" id="UP000183832">
    <property type="component" value="Unassembled WGS sequence"/>
</dbReference>
<evidence type="ECO:0000313" key="3">
    <source>
        <dbReference type="EMBL" id="CRK89128.1"/>
    </source>
</evidence>
<feature type="coiled-coil region" evidence="1">
    <location>
        <begin position="105"/>
        <end position="132"/>
    </location>
</feature>
<dbReference type="STRING" id="568069.A0A1J1HM26"/>
<protein>
    <submittedName>
        <fullName evidence="3">CLUMA_CG002499, isoform A</fullName>
    </submittedName>
</protein>
<dbReference type="AlphaFoldDB" id="A0A1J1HM26"/>
<proteinExistence type="predicted"/>
<sequence>MATLQTLEAKMANIEESLSLSMASRRRKGTSLGSVSSRSSPKLDTILSTSSAHSKEPHQDRETIMQHLRIQLGLDKPLASTSVPATASMPTTANENEKPVNDQKLSRLKNDADNKKVAIRNLKSALQKLDANTSSLDIDSRIRQAELEYALGREELQLLSIVEEARMIQVRLEKEKSKNDVSSLSALMRNGNQLTLHAVQASTGRWNASQRNDGGDVFYVDWMME</sequence>
<gene>
    <name evidence="3" type="ORF">CLUMA_CG002499</name>
</gene>
<evidence type="ECO:0000256" key="1">
    <source>
        <dbReference type="SAM" id="Coils"/>
    </source>
</evidence>
<keyword evidence="4" id="KW-1185">Reference proteome</keyword>
<evidence type="ECO:0000313" key="4">
    <source>
        <dbReference type="Proteomes" id="UP000183832"/>
    </source>
</evidence>
<reference evidence="3 4" key="1">
    <citation type="submission" date="2015-04" db="EMBL/GenBank/DDBJ databases">
        <authorList>
            <person name="Syromyatnikov M.Y."/>
            <person name="Popov V.N."/>
        </authorList>
    </citation>
    <scope>NUCLEOTIDE SEQUENCE [LARGE SCALE GENOMIC DNA]</scope>
</reference>
<feature type="region of interest" description="Disordered" evidence="2">
    <location>
        <begin position="81"/>
        <end position="101"/>
    </location>
</feature>
<feature type="non-terminal residue" evidence="3">
    <location>
        <position position="225"/>
    </location>
</feature>
<organism evidence="3 4">
    <name type="scientific">Clunio marinus</name>
    <dbReference type="NCBI Taxonomy" id="568069"/>
    <lineage>
        <taxon>Eukaryota</taxon>
        <taxon>Metazoa</taxon>
        <taxon>Ecdysozoa</taxon>
        <taxon>Arthropoda</taxon>
        <taxon>Hexapoda</taxon>
        <taxon>Insecta</taxon>
        <taxon>Pterygota</taxon>
        <taxon>Neoptera</taxon>
        <taxon>Endopterygota</taxon>
        <taxon>Diptera</taxon>
        <taxon>Nematocera</taxon>
        <taxon>Chironomoidea</taxon>
        <taxon>Chironomidae</taxon>
        <taxon>Clunio</taxon>
    </lineage>
</organism>
<feature type="compositionally biased region" description="Low complexity" evidence="2">
    <location>
        <begin position="31"/>
        <end position="40"/>
    </location>
</feature>
<dbReference type="OrthoDB" id="449487at2759"/>
<keyword evidence="1" id="KW-0175">Coiled coil</keyword>
<name>A0A1J1HM26_9DIPT</name>
<accession>A0A1J1HM26</accession>
<feature type="compositionally biased region" description="Polar residues" evidence="2">
    <location>
        <begin position="81"/>
        <end position="94"/>
    </location>
</feature>